<dbReference type="OrthoDB" id="9987021at2"/>
<accession>A0A329LXM9</accession>
<dbReference type="AlphaFoldDB" id="A0A329LXM9"/>
<name>A0A329LXM9_9BACL</name>
<dbReference type="Proteomes" id="UP000250369">
    <property type="component" value="Unassembled WGS sequence"/>
</dbReference>
<organism evidence="1 2">
    <name type="scientific">Paenibacillus contaminans</name>
    <dbReference type="NCBI Taxonomy" id="450362"/>
    <lineage>
        <taxon>Bacteria</taxon>
        <taxon>Bacillati</taxon>
        <taxon>Bacillota</taxon>
        <taxon>Bacilli</taxon>
        <taxon>Bacillales</taxon>
        <taxon>Paenibacillaceae</taxon>
        <taxon>Paenibacillus</taxon>
    </lineage>
</organism>
<evidence type="ECO:0000313" key="1">
    <source>
        <dbReference type="EMBL" id="RAV11886.1"/>
    </source>
</evidence>
<comment type="caution">
    <text evidence="1">The sequence shown here is derived from an EMBL/GenBank/DDBJ whole genome shotgun (WGS) entry which is preliminary data.</text>
</comment>
<gene>
    <name evidence="1" type="ORF">DQG23_35490</name>
</gene>
<keyword evidence="2" id="KW-1185">Reference proteome</keyword>
<reference evidence="1 2" key="1">
    <citation type="journal article" date="2009" name="Int. J. Syst. Evol. Microbiol.">
        <title>Paenibacillus contaminans sp. nov., isolated from a contaminated laboratory plate.</title>
        <authorList>
            <person name="Chou J.H."/>
            <person name="Lee J.H."/>
            <person name="Lin M.C."/>
            <person name="Chang P.S."/>
            <person name="Arun A.B."/>
            <person name="Young C.C."/>
            <person name="Chen W.M."/>
        </authorList>
    </citation>
    <scope>NUCLEOTIDE SEQUENCE [LARGE SCALE GENOMIC DNA]</scope>
    <source>
        <strain evidence="1 2">CKOBP-6</strain>
    </source>
</reference>
<sequence>MHASPRIARELRSVHIFAIDDPEKMSCFELWARRAGAGKDDGGNIMSYVVFAANAMERRIVDGADMFGISQLADCQLDRYEAIVIIGSGSIETETALSAGVLDKLWHYVKAGGTLYAEMIGAFDGMAPYA</sequence>
<proteinExistence type="predicted"/>
<dbReference type="EMBL" id="QMFB01000035">
    <property type="protein sequence ID" value="RAV11886.1"/>
    <property type="molecule type" value="Genomic_DNA"/>
</dbReference>
<evidence type="ECO:0000313" key="2">
    <source>
        <dbReference type="Proteomes" id="UP000250369"/>
    </source>
</evidence>
<dbReference type="RefSeq" id="WP_113035781.1">
    <property type="nucleotide sequence ID" value="NZ_QMFB01000035.1"/>
</dbReference>
<protein>
    <submittedName>
        <fullName evidence="1">Uncharacterized protein</fullName>
    </submittedName>
</protein>